<dbReference type="EMBL" id="SGUG01000004">
    <property type="protein sequence ID" value="MDG0861537.1"/>
    <property type="molecule type" value="Genomic_DNA"/>
</dbReference>
<evidence type="ECO:0000313" key="3">
    <source>
        <dbReference type="Proteomes" id="UP001152766"/>
    </source>
</evidence>
<organism evidence="2 3">
    <name type="scientific">Pelomonas aquatica</name>
    <dbReference type="NCBI Taxonomy" id="431058"/>
    <lineage>
        <taxon>Bacteria</taxon>
        <taxon>Pseudomonadati</taxon>
        <taxon>Pseudomonadota</taxon>
        <taxon>Betaproteobacteria</taxon>
        <taxon>Burkholderiales</taxon>
        <taxon>Sphaerotilaceae</taxon>
        <taxon>Roseateles</taxon>
    </lineage>
</organism>
<accession>A0A9X4R308</accession>
<comment type="caution">
    <text evidence="2">The sequence shown here is derived from an EMBL/GenBank/DDBJ whole genome shotgun (WGS) entry which is preliminary data.</text>
</comment>
<reference evidence="2" key="1">
    <citation type="submission" date="2019-02" db="EMBL/GenBank/DDBJ databases">
        <title>Draft genome of the type strain Pelomonas aquatica CCUG 52575T.</title>
        <authorList>
            <person name="Gomila M."/>
            <person name="Lalucat J."/>
        </authorList>
    </citation>
    <scope>NUCLEOTIDE SEQUENCE</scope>
    <source>
        <strain evidence="2">CCUG 52575</strain>
    </source>
</reference>
<name>A0A9X4R308_9BURK</name>
<dbReference type="RefSeq" id="WP_378990505.1">
    <property type="nucleotide sequence ID" value="NZ_JBHSRN010000025.1"/>
</dbReference>
<keyword evidence="3" id="KW-1185">Reference proteome</keyword>
<protein>
    <submittedName>
        <fullName evidence="2">Uncharacterized protein</fullName>
    </submittedName>
</protein>
<evidence type="ECO:0000256" key="1">
    <source>
        <dbReference type="SAM" id="MobiDB-lite"/>
    </source>
</evidence>
<dbReference type="AlphaFoldDB" id="A0A9X4R308"/>
<dbReference type="Proteomes" id="UP001152766">
    <property type="component" value="Unassembled WGS sequence"/>
</dbReference>
<gene>
    <name evidence="2" type="ORF">EXJ73_03495</name>
</gene>
<proteinExistence type="predicted"/>
<feature type="compositionally biased region" description="Basic and acidic residues" evidence="1">
    <location>
        <begin position="1"/>
        <end position="16"/>
    </location>
</feature>
<feature type="region of interest" description="Disordered" evidence="1">
    <location>
        <begin position="1"/>
        <end position="21"/>
    </location>
</feature>
<sequence length="132" mass="14570">MMDKRRDEAEPGDKMPDLPPESAAAHFEAIGKAINDIDVIVTGLLERIPPSKPWQRQLRVHLRDADRHVEILRLAISLEHDITEIHDAARKLKQVLEVANVQTAGGRADGGTRNALMVAYRNASLLSALLAP</sequence>
<evidence type="ECO:0000313" key="2">
    <source>
        <dbReference type="EMBL" id="MDG0861537.1"/>
    </source>
</evidence>